<reference evidence="1 2" key="1">
    <citation type="submission" date="2020-08" db="EMBL/GenBank/DDBJ databases">
        <title>Genomic Encyclopedia of Type Strains, Phase IV (KMG-IV): sequencing the most valuable type-strain genomes for metagenomic binning, comparative biology and taxonomic classification.</title>
        <authorList>
            <person name="Goeker M."/>
        </authorList>
    </citation>
    <scope>NUCLEOTIDE SEQUENCE [LARGE SCALE GENOMIC DNA]</scope>
    <source>
        <strain evidence="1 2">DSM 101730</strain>
    </source>
</reference>
<comment type="caution">
    <text evidence="1">The sequence shown here is derived from an EMBL/GenBank/DDBJ whole genome shotgun (WGS) entry which is preliminary data.</text>
</comment>
<dbReference type="RefSeq" id="WP_184154280.1">
    <property type="nucleotide sequence ID" value="NZ_JACHFM010000005.1"/>
</dbReference>
<gene>
    <name evidence="1" type="ORF">HNP73_004042</name>
</gene>
<sequence>MKINRIIASISGAFGTVRSASHVVAAIEANRRPDPVHLRRLGIDPNTFMTVGHG</sequence>
<dbReference type="EMBL" id="JACHFM010000005">
    <property type="protein sequence ID" value="MBB5224081.1"/>
    <property type="molecule type" value="Genomic_DNA"/>
</dbReference>
<evidence type="ECO:0000313" key="2">
    <source>
        <dbReference type="Proteomes" id="UP000549457"/>
    </source>
</evidence>
<dbReference type="AlphaFoldDB" id="A0A840SY96"/>
<keyword evidence="2" id="KW-1185">Reference proteome</keyword>
<evidence type="ECO:0000313" key="1">
    <source>
        <dbReference type="EMBL" id="MBB5224081.1"/>
    </source>
</evidence>
<name>A0A840SY96_9RHOB</name>
<organism evidence="1 2">
    <name type="scientific">Amaricoccus macauensis</name>
    <dbReference type="NCBI Taxonomy" id="57001"/>
    <lineage>
        <taxon>Bacteria</taxon>
        <taxon>Pseudomonadati</taxon>
        <taxon>Pseudomonadota</taxon>
        <taxon>Alphaproteobacteria</taxon>
        <taxon>Rhodobacterales</taxon>
        <taxon>Paracoccaceae</taxon>
        <taxon>Amaricoccus</taxon>
    </lineage>
</organism>
<accession>A0A840SY96</accession>
<dbReference type="Proteomes" id="UP000549457">
    <property type="component" value="Unassembled WGS sequence"/>
</dbReference>
<protein>
    <submittedName>
        <fullName evidence="1">Uncharacterized protein</fullName>
    </submittedName>
</protein>
<proteinExistence type="predicted"/>